<dbReference type="Gene3D" id="3.40.630.30">
    <property type="match status" value="1"/>
</dbReference>
<dbReference type="SUPFAM" id="SSF55729">
    <property type="entry name" value="Acyl-CoA N-acyltransferases (Nat)"/>
    <property type="match status" value="1"/>
</dbReference>
<proteinExistence type="predicted"/>
<evidence type="ECO:0000259" key="3">
    <source>
        <dbReference type="PROSITE" id="PS51186"/>
    </source>
</evidence>
<evidence type="ECO:0000256" key="1">
    <source>
        <dbReference type="ARBA" id="ARBA00022679"/>
    </source>
</evidence>
<protein>
    <submittedName>
        <fullName evidence="4">GNAT family N-acetyltransferase</fullName>
    </submittedName>
</protein>
<dbReference type="InterPro" id="IPR016181">
    <property type="entry name" value="Acyl_CoA_acyltransferase"/>
</dbReference>
<dbReference type="Pfam" id="PF00583">
    <property type="entry name" value="Acetyltransf_1"/>
    <property type="match status" value="1"/>
</dbReference>
<keyword evidence="2" id="KW-0012">Acyltransferase</keyword>
<gene>
    <name evidence="4" type="ORF">ET445_00620</name>
</gene>
<dbReference type="InterPro" id="IPR000182">
    <property type="entry name" value="GNAT_dom"/>
</dbReference>
<dbReference type="PANTHER" id="PTHR43877">
    <property type="entry name" value="AMINOALKYLPHOSPHONATE N-ACETYLTRANSFERASE-RELATED-RELATED"/>
    <property type="match status" value="1"/>
</dbReference>
<name>A0A4P6F907_9MICO</name>
<dbReference type="Proteomes" id="UP000291259">
    <property type="component" value="Chromosome"/>
</dbReference>
<organism evidence="4 5">
    <name type="scientific">Agromyces protaetiae</name>
    <dbReference type="NCBI Taxonomy" id="2509455"/>
    <lineage>
        <taxon>Bacteria</taxon>
        <taxon>Bacillati</taxon>
        <taxon>Actinomycetota</taxon>
        <taxon>Actinomycetes</taxon>
        <taxon>Micrococcales</taxon>
        <taxon>Microbacteriaceae</taxon>
        <taxon>Agromyces</taxon>
    </lineage>
</organism>
<dbReference type="EMBL" id="CP035491">
    <property type="protein sequence ID" value="QAY72055.1"/>
    <property type="molecule type" value="Genomic_DNA"/>
</dbReference>
<reference evidence="4 5" key="1">
    <citation type="submission" date="2019-01" db="EMBL/GenBank/DDBJ databases">
        <title>Genome sequencing of strain FW100M-8.</title>
        <authorList>
            <person name="Heo J."/>
            <person name="Kim S.-J."/>
            <person name="Kim J.-S."/>
            <person name="Hong S.-B."/>
            <person name="Kwon S.-W."/>
        </authorList>
    </citation>
    <scope>NUCLEOTIDE SEQUENCE [LARGE SCALE GENOMIC DNA]</scope>
    <source>
        <strain evidence="4 5">FW100M-8</strain>
    </source>
</reference>
<dbReference type="PROSITE" id="PS51186">
    <property type="entry name" value="GNAT"/>
    <property type="match status" value="1"/>
</dbReference>
<dbReference type="RefSeq" id="WP_129187891.1">
    <property type="nucleotide sequence ID" value="NZ_CP035491.1"/>
</dbReference>
<dbReference type="OrthoDB" id="9789603at2"/>
<dbReference type="AlphaFoldDB" id="A0A4P6F907"/>
<dbReference type="KEGG" id="agf:ET445_00620"/>
<sequence>MAPDSTDLATLHARDADYALRRARRDDLPALIALLATDAFRGGEDSTSPEARAGYERAFDAIDADPANLLVVVEPVAGPDAEQVVGTMQLTLIPGLARGGSTRLQIEAVRIDERLRSGGIGSAMIRWAVDRGREQGASLVQLTSDARRIDAHRFYARLGFEPSHTGFKLFL</sequence>
<accession>A0A4P6F907</accession>
<dbReference type="InterPro" id="IPR050832">
    <property type="entry name" value="Bact_Acetyltransf"/>
</dbReference>
<feature type="domain" description="N-acetyltransferase" evidence="3">
    <location>
        <begin position="18"/>
        <end position="171"/>
    </location>
</feature>
<dbReference type="PANTHER" id="PTHR43877:SF2">
    <property type="entry name" value="AMINOALKYLPHOSPHONATE N-ACETYLTRANSFERASE-RELATED"/>
    <property type="match status" value="1"/>
</dbReference>
<evidence type="ECO:0000313" key="4">
    <source>
        <dbReference type="EMBL" id="QAY72055.1"/>
    </source>
</evidence>
<keyword evidence="5" id="KW-1185">Reference proteome</keyword>
<dbReference type="GO" id="GO:0016747">
    <property type="term" value="F:acyltransferase activity, transferring groups other than amino-acyl groups"/>
    <property type="evidence" value="ECO:0007669"/>
    <property type="project" value="InterPro"/>
</dbReference>
<keyword evidence="1 4" id="KW-0808">Transferase</keyword>
<evidence type="ECO:0000313" key="5">
    <source>
        <dbReference type="Proteomes" id="UP000291259"/>
    </source>
</evidence>
<evidence type="ECO:0000256" key="2">
    <source>
        <dbReference type="ARBA" id="ARBA00023315"/>
    </source>
</evidence>